<dbReference type="InterPro" id="IPR042099">
    <property type="entry name" value="ANL_N_sf"/>
</dbReference>
<evidence type="ECO:0000256" key="21">
    <source>
        <dbReference type="ARBA" id="ARBA00078285"/>
    </source>
</evidence>
<evidence type="ECO:0000256" key="19">
    <source>
        <dbReference type="ARBA" id="ARBA00060276"/>
    </source>
</evidence>
<evidence type="ECO:0000256" key="5">
    <source>
        <dbReference type="ARBA" id="ARBA00022598"/>
    </source>
</evidence>
<dbReference type="GO" id="GO:0005886">
    <property type="term" value="C:plasma membrane"/>
    <property type="evidence" value="ECO:0007669"/>
    <property type="project" value="UniProtKB-SubCell"/>
</dbReference>
<keyword evidence="12 22" id="KW-0472">Membrane</keyword>
<keyword evidence="4" id="KW-1003">Cell membrane</keyword>
<evidence type="ECO:0000256" key="10">
    <source>
        <dbReference type="ARBA" id="ARBA00022989"/>
    </source>
</evidence>
<evidence type="ECO:0000256" key="7">
    <source>
        <dbReference type="ARBA" id="ARBA00022741"/>
    </source>
</evidence>
<reference evidence="25 26" key="1">
    <citation type="submission" date="2023-11" db="EMBL/GenBank/DDBJ databases">
        <authorList>
            <person name="Hedman E."/>
            <person name="Englund M."/>
            <person name="Stromberg M."/>
            <person name="Nyberg Akerstrom W."/>
            <person name="Nylinder S."/>
            <person name="Jareborg N."/>
            <person name="Kallberg Y."/>
            <person name="Kronander E."/>
        </authorList>
    </citation>
    <scope>NUCLEOTIDE SEQUENCE [LARGE SCALE GENOMIC DNA]</scope>
</reference>
<sequence>MSNIETSRDNKTDVQNKLKQNGDVEKGQSHNLVSSVSWSKVIVMLLAASVLVAACTVAWVFQDWQTSVQVLAILFVVYVIAFYWRWIWIAMRTAKRDFLALYCYIKILLLTRSFTKKNYSMPDIFHDVVLKHPDKACFLINDETWTFKQVEDFSLRVSAALKAKGVKRGDTVAVMMSNYPEMPAMWLGITRIGAVSPLINTNQTGNTLLHSINVAKCDFVIYGSEFEHAIQEIAKELNSSIKLFKFTRRPLNLSSDSVKVSESSDDFTALLENTSPATWSLSDGEGFNGKLLYIYTSGTTGLPKAAVISPSRMVFMASGVHYLGGLSSKDIIYCPMPLYHSAGGCISIGQALIFGCTVALRTKFSASAYFPDCIKYNATAAHYIGEMCRYILATPPKPTDRQHKVRTVYGNGMRPTVWTDFVKRFGIKKVAEFYGATEGNANIVNIDNKTGAIGFISRIIPAVYPIAIIKVDENTGEPIRDSRGLCQVAKPNEPGVFIGKIKPNNPSRAFLGYVDKQASEKKIVRDVFQHGDSAFISGDILIADELGYLYFRDRTGDTFRWRGENVSTTEVEAAISRVTDQRDAVVYGVEIPNSEGRAGMCGIVDTDNNLDLDKLVKDMSRDLPKYARPVFLRVMSSLDMTGTFKLKKVDLQKEGFDPKNIKDDIYYLDPKLEKYIRLGPEEYDKIMSGQIRL</sequence>
<dbReference type="FunFam" id="3.40.50.12780:FF:000019">
    <property type="entry name" value="Long-chain fatty acid transporter"/>
    <property type="match status" value="1"/>
</dbReference>
<dbReference type="Pfam" id="PF00501">
    <property type="entry name" value="AMP-binding"/>
    <property type="match status" value="1"/>
</dbReference>
<evidence type="ECO:0000256" key="3">
    <source>
        <dbReference type="ARBA" id="ARBA00022448"/>
    </source>
</evidence>
<evidence type="ECO:0000259" key="24">
    <source>
        <dbReference type="Pfam" id="PF13193"/>
    </source>
</evidence>
<dbReference type="GO" id="GO:0005524">
    <property type="term" value="F:ATP binding"/>
    <property type="evidence" value="ECO:0007669"/>
    <property type="project" value="UniProtKB-KW"/>
</dbReference>
<name>A0AAV1M6R2_9NEOP</name>
<dbReference type="InterPro" id="IPR045851">
    <property type="entry name" value="AMP-bd_C_sf"/>
</dbReference>
<dbReference type="NCBIfam" id="NF006134">
    <property type="entry name" value="PRK08279.1"/>
    <property type="match status" value="1"/>
</dbReference>
<evidence type="ECO:0000256" key="18">
    <source>
        <dbReference type="ARBA" id="ARBA00048666"/>
    </source>
</evidence>
<dbReference type="Gene3D" id="3.30.300.30">
    <property type="match status" value="1"/>
</dbReference>
<evidence type="ECO:0000256" key="12">
    <source>
        <dbReference type="ARBA" id="ARBA00023136"/>
    </source>
</evidence>
<keyword evidence="11" id="KW-0445">Lipid transport</keyword>
<dbReference type="InterPro" id="IPR000873">
    <property type="entry name" value="AMP-dep_synth/lig_dom"/>
</dbReference>
<keyword evidence="5" id="KW-0436">Ligase</keyword>
<dbReference type="GO" id="GO:0004467">
    <property type="term" value="F:long-chain fatty acid-CoA ligase activity"/>
    <property type="evidence" value="ECO:0007669"/>
    <property type="project" value="UniProtKB-EC"/>
</dbReference>
<accession>A0AAV1M6R2</accession>
<comment type="similarity">
    <text evidence="2">Belongs to the ATP-dependent AMP-binding enzyme family.</text>
</comment>
<evidence type="ECO:0000256" key="15">
    <source>
        <dbReference type="ARBA" id="ARBA00036527"/>
    </source>
</evidence>
<evidence type="ECO:0000256" key="4">
    <source>
        <dbReference type="ARBA" id="ARBA00022475"/>
    </source>
</evidence>
<evidence type="ECO:0000256" key="6">
    <source>
        <dbReference type="ARBA" id="ARBA00022692"/>
    </source>
</evidence>
<evidence type="ECO:0000256" key="1">
    <source>
        <dbReference type="ARBA" id="ARBA00004651"/>
    </source>
</evidence>
<dbReference type="Pfam" id="PF13193">
    <property type="entry name" value="AMP-binding_C"/>
    <property type="match status" value="1"/>
</dbReference>
<keyword evidence="26" id="KW-1185">Reference proteome</keyword>
<keyword evidence="8" id="KW-0276">Fatty acid metabolism</keyword>
<comment type="function">
    <text evidence="19">Acyl-CoA synthetase required for both the import of long chain fatty acids (LCFAs) (C14-C18) and the activation very long chain fatty acids (VLCFAs) (C20-C26) by esterification of the fatty acids into metabolically active CoA-thioesters for subsequent degradation or incorporation into phospholipids. The transport and fatty acyl-CoA synthetase activities are genetically separable and are thus independent activities. Esterifies VLCFAs in the peroxisome matrix. The VLCFAs are actively transported into peroxisomes by a PXA1-PXA2 heterodimeric transporter in the peroxisomal membrane.</text>
</comment>
<feature type="transmembrane region" description="Helical" evidence="22">
    <location>
        <begin position="98"/>
        <end position="115"/>
    </location>
</feature>
<dbReference type="EC" id="6.2.1.3" evidence="14"/>
<evidence type="ECO:0000256" key="14">
    <source>
        <dbReference type="ARBA" id="ARBA00026121"/>
    </source>
</evidence>
<evidence type="ECO:0000256" key="2">
    <source>
        <dbReference type="ARBA" id="ARBA00006432"/>
    </source>
</evidence>
<dbReference type="PANTHER" id="PTHR43107:SF21">
    <property type="entry name" value="FATTY ACID TRANSPORT PROTEIN 1, ISOFORM F-RELATED"/>
    <property type="match status" value="1"/>
</dbReference>
<dbReference type="PROSITE" id="PS00455">
    <property type="entry name" value="AMP_BINDING"/>
    <property type="match status" value="1"/>
</dbReference>
<proteinExistence type="inferred from homology"/>
<dbReference type="Proteomes" id="UP001314205">
    <property type="component" value="Unassembled WGS sequence"/>
</dbReference>
<comment type="subcellular location">
    <subcellularLocation>
        <location evidence="1">Cell membrane</location>
        <topology evidence="1">Multi-pass membrane protein</topology>
    </subcellularLocation>
    <subcellularLocation>
        <location evidence="17">Peroxisome membrane</location>
    </subcellularLocation>
</comment>
<keyword evidence="8" id="KW-0443">Lipid metabolism</keyword>
<dbReference type="AlphaFoldDB" id="A0AAV1M6R2"/>
<keyword evidence="6 22" id="KW-0812">Transmembrane</keyword>
<evidence type="ECO:0000256" key="13">
    <source>
        <dbReference type="ARBA" id="ARBA00023140"/>
    </source>
</evidence>
<keyword evidence="3" id="KW-0813">Transport</keyword>
<evidence type="ECO:0000256" key="20">
    <source>
        <dbReference type="ARBA" id="ARBA00068795"/>
    </source>
</evidence>
<evidence type="ECO:0000256" key="22">
    <source>
        <dbReference type="SAM" id="Phobius"/>
    </source>
</evidence>
<evidence type="ECO:0000256" key="8">
    <source>
        <dbReference type="ARBA" id="ARBA00022832"/>
    </source>
</evidence>
<dbReference type="GO" id="GO:0005778">
    <property type="term" value="C:peroxisomal membrane"/>
    <property type="evidence" value="ECO:0007669"/>
    <property type="project" value="UniProtKB-SubCell"/>
</dbReference>
<evidence type="ECO:0000256" key="9">
    <source>
        <dbReference type="ARBA" id="ARBA00022840"/>
    </source>
</evidence>
<keyword evidence="7" id="KW-0547">Nucleotide-binding</keyword>
<dbReference type="EMBL" id="CAVLGL010000148">
    <property type="protein sequence ID" value="CAK1603336.1"/>
    <property type="molecule type" value="Genomic_DNA"/>
</dbReference>
<protein>
    <recommendedName>
        <fullName evidence="20">Very long-chain fatty acid transport protein</fullName>
        <ecNumber evidence="14">6.2.1.3</ecNumber>
    </recommendedName>
    <alternativeName>
        <fullName evidence="16">Long-chain-fatty-acid--CoA ligase</fullName>
    </alternativeName>
    <alternativeName>
        <fullName evidence="21">Very-long-chain acyl-CoA synthetase</fullName>
    </alternativeName>
</protein>
<dbReference type="GO" id="GO:0005324">
    <property type="term" value="F:long-chain fatty acid transmembrane transporter activity"/>
    <property type="evidence" value="ECO:0007669"/>
    <property type="project" value="TreeGrafter"/>
</dbReference>
<evidence type="ECO:0000313" key="26">
    <source>
        <dbReference type="Proteomes" id="UP001314205"/>
    </source>
</evidence>
<dbReference type="InterPro" id="IPR020845">
    <property type="entry name" value="AMP-binding_CS"/>
</dbReference>
<keyword evidence="10 22" id="KW-1133">Transmembrane helix</keyword>
<dbReference type="FunFam" id="3.30.300.30:FF:000002">
    <property type="entry name" value="Long-chain fatty acid transport protein 1"/>
    <property type="match status" value="1"/>
</dbReference>
<keyword evidence="9" id="KW-0067">ATP-binding</keyword>
<evidence type="ECO:0000259" key="23">
    <source>
        <dbReference type="Pfam" id="PF00501"/>
    </source>
</evidence>
<dbReference type="GO" id="GO:0005789">
    <property type="term" value="C:endoplasmic reticulum membrane"/>
    <property type="evidence" value="ECO:0007669"/>
    <property type="project" value="TreeGrafter"/>
</dbReference>
<feature type="domain" description="AMP-dependent synthetase/ligase" evidence="23">
    <location>
        <begin position="127"/>
        <end position="481"/>
    </location>
</feature>
<evidence type="ECO:0000256" key="11">
    <source>
        <dbReference type="ARBA" id="ARBA00023055"/>
    </source>
</evidence>
<dbReference type="GO" id="GO:0044539">
    <property type="term" value="P:long-chain fatty acid import into cell"/>
    <property type="evidence" value="ECO:0007669"/>
    <property type="project" value="TreeGrafter"/>
</dbReference>
<organism evidence="25 26">
    <name type="scientific">Parnassius mnemosyne</name>
    <name type="common">clouded apollo</name>
    <dbReference type="NCBI Taxonomy" id="213953"/>
    <lineage>
        <taxon>Eukaryota</taxon>
        <taxon>Metazoa</taxon>
        <taxon>Ecdysozoa</taxon>
        <taxon>Arthropoda</taxon>
        <taxon>Hexapoda</taxon>
        <taxon>Insecta</taxon>
        <taxon>Pterygota</taxon>
        <taxon>Neoptera</taxon>
        <taxon>Endopterygota</taxon>
        <taxon>Lepidoptera</taxon>
        <taxon>Glossata</taxon>
        <taxon>Ditrysia</taxon>
        <taxon>Papilionoidea</taxon>
        <taxon>Papilionidae</taxon>
        <taxon>Parnassiinae</taxon>
        <taxon>Parnassini</taxon>
        <taxon>Parnassius</taxon>
        <taxon>Driopa</taxon>
    </lineage>
</organism>
<keyword evidence="13" id="KW-0576">Peroxisome</keyword>
<feature type="transmembrane region" description="Helical" evidence="22">
    <location>
        <begin position="67"/>
        <end position="86"/>
    </location>
</feature>
<comment type="catalytic activity">
    <reaction evidence="18">
        <text>tetracosanoate + ATP + CoA = tetracosanoyl-CoA + AMP + diphosphate</text>
        <dbReference type="Rhea" id="RHEA:33639"/>
        <dbReference type="ChEBI" id="CHEBI:30616"/>
        <dbReference type="ChEBI" id="CHEBI:31014"/>
        <dbReference type="ChEBI" id="CHEBI:33019"/>
        <dbReference type="ChEBI" id="CHEBI:57287"/>
        <dbReference type="ChEBI" id="CHEBI:65052"/>
        <dbReference type="ChEBI" id="CHEBI:456215"/>
    </reaction>
    <physiologicalReaction direction="left-to-right" evidence="18">
        <dbReference type="Rhea" id="RHEA:33640"/>
    </physiologicalReaction>
</comment>
<evidence type="ECO:0000256" key="16">
    <source>
        <dbReference type="ARBA" id="ARBA00041297"/>
    </source>
</evidence>
<feature type="domain" description="AMP-binding enzyme C-terminal" evidence="24">
    <location>
        <begin position="570"/>
        <end position="645"/>
    </location>
</feature>
<evidence type="ECO:0000313" key="25">
    <source>
        <dbReference type="EMBL" id="CAK1603336.1"/>
    </source>
</evidence>
<evidence type="ECO:0000256" key="17">
    <source>
        <dbReference type="ARBA" id="ARBA00046271"/>
    </source>
</evidence>
<dbReference type="InterPro" id="IPR025110">
    <property type="entry name" value="AMP-bd_C"/>
</dbReference>
<comment type="catalytic activity">
    <reaction evidence="15">
        <text>a very long-chain fatty acid + ATP + CoA = a very long-chain fatty acyl-CoA + AMP + diphosphate</text>
        <dbReference type="Rhea" id="RHEA:54536"/>
        <dbReference type="ChEBI" id="CHEBI:30616"/>
        <dbReference type="ChEBI" id="CHEBI:33019"/>
        <dbReference type="ChEBI" id="CHEBI:57287"/>
        <dbReference type="ChEBI" id="CHEBI:58950"/>
        <dbReference type="ChEBI" id="CHEBI:138261"/>
        <dbReference type="ChEBI" id="CHEBI:456215"/>
    </reaction>
    <physiologicalReaction direction="left-to-right" evidence="15">
        <dbReference type="Rhea" id="RHEA:54537"/>
    </physiologicalReaction>
</comment>
<dbReference type="Gene3D" id="3.40.50.12780">
    <property type="entry name" value="N-terminal domain of ligase-like"/>
    <property type="match status" value="1"/>
</dbReference>
<gene>
    <name evidence="25" type="ORF">PARMNEM_LOCUS21725</name>
</gene>
<dbReference type="PANTHER" id="PTHR43107">
    <property type="entry name" value="LONG-CHAIN FATTY ACID TRANSPORT PROTEIN"/>
    <property type="match status" value="1"/>
</dbReference>
<dbReference type="SUPFAM" id="SSF56801">
    <property type="entry name" value="Acetyl-CoA synthetase-like"/>
    <property type="match status" value="1"/>
</dbReference>
<feature type="transmembrane region" description="Helical" evidence="22">
    <location>
        <begin position="41"/>
        <end position="61"/>
    </location>
</feature>
<comment type="caution">
    <text evidence="25">The sequence shown here is derived from an EMBL/GenBank/DDBJ whole genome shotgun (WGS) entry which is preliminary data.</text>
</comment>